<evidence type="ECO:0000313" key="5">
    <source>
        <dbReference type="Proteomes" id="UP000574390"/>
    </source>
</evidence>
<dbReference type="EMBL" id="JABANM010029842">
    <property type="protein sequence ID" value="KAF4707292.1"/>
    <property type="molecule type" value="Genomic_DNA"/>
</dbReference>
<dbReference type="EMBL" id="JABANO010011554">
    <property type="protein sequence ID" value="KAF4743280.1"/>
    <property type="molecule type" value="Genomic_DNA"/>
</dbReference>
<name>A0A7J6TFY3_PEROL</name>
<feature type="compositionally biased region" description="Basic and acidic residues" evidence="1">
    <location>
        <begin position="1"/>
        <end position="11"/>
    </location>
</feature>
<sequence>MARRSIADERSYNSGPGELLSPFVTDPRLITRRDTVGGTDRFAPRGLARTSLMSMRYVAALLYDTEGVPLGTPPIEPRPTLGGTC</sequence>
<keyword evidence="4" id="KW-1185">Reference proteome</keyword>
<accession>A0A7J6TFY3</accession>
<reference evidence="4 5" key="1">
    <citation type="submission" date="2020-04" db="EMBL/GenBank/DDBJ databases">
        <title>Perkinsus olseni comparative genomics.</title>
        <authorList>
            <person name="Bogema D.R."/>
        </authorList>
    </citation>
    <scope>NUCLEOTIDE SEQUENCE [LARGE SCALE GENOMIC DNA]</scope>
    <source>
        <strain evidence="2">ATCC PRA-205</strain>
        <strain evidence="3 4">ATCC PRA-207</strain>
    </source>
</reference>
<evidence type="ECO:0000256" key="1">
    <source>
        <dbReference type="SAM" id="MobiDB-lite"/>
    </source>
</evidence>
<dbReference type="AlphaFoldDB" id="A0A7J6TFY3"/>
<evidence type="ECO:0000313" key="3">
    <source>
        <dbReference type="EMBL" id="KAF4743280.1"/>
    </source>
</evidence>
<organism evidence="3 4">
    <name type="scientific">Perkinsus olseni</name>
    <name type="common">Perkinsus atlanticus</name>
    <dbReference type="NCBI Taxonomy" id="32597"/>
    <lineage>
        <taxon>Eukaryota</taxon>
        <taxon>Sar</taxon>
        <taxon>Alveolata</taxon>
        <taxon>Perkinsozoa</taxon>
        <taxon>Perkinsea</taxon>
        <taxon>Perkinsida</taxon>
        <taxon>Perkinsidae</taxon>
        <taxon>Perkinsus</taxon>
    </lineage>
</organism>
<proteinExistence type="predicted"/>
<feature type="region of interest" description="Disordered" evidence="1">
    <location>
        <begin position="1"/>
        <end position="23"/>
    </location>
</feature>
<comment type="caution">
    <text evidence="3">The sequence shown here is derived from an EMBL/GenBank/DDBJ whole genome shotgun (WGS) entry which is preliminary data.</text>
</comment>
<evidence type="ECO:0000313" key="4">
    <source>
        <dbReference type="Proteomes" id="UP000553632"/>
    </source>
</evidence>
<dbReference type="Proteomes" id="UP000574390">
    <property type="component" value="Unassembled WGS sequence"/>
</dbReference>
<evidence type="ECO:0000313" key="2">
    <source>
        <dbReference type="EMBL" id="KAF4707292.1"/>
    </source>
</evidence>
<dbReference type="Proteomes" id="UP000553632">
    <property type="component" value="Unassembled WGS sequence"/>
</dbReference>
<protein>
    <submittedName>
        <fullName evidence="3">Uncharacterized protein</fullName>
    </submittedName>
</protein>
<gene>
    <name evidence="2" type="ORF">FOZ62_014559</name>
    <name evidence="3" type="ORF">FOZ63_005090</name>
</gene>